<evidence type="ECO:0000313" key="2">
    <source>
        <dbReference type="Proteomes" id="UP000012174"/>
    </source>
</evidence>
<dbReference type="OrthoDB" id="3724345at2759"/>
<sequence length="179" mass="19524">MSSLYSISVPVMLDILTATKAVLTKGGEHARSTGAPISEYLGARIYEDMFPLRTQVFIVCNTVRKAVERLTGAAPPGDLGGDAQKERSFEELLAAVDDTAALLEGVAPESVDGRERLRGPCELGPRKFDVDVVDYIRGYSIPTAFFHVNMLYALLRGKGVPLGKMDYLTPFLSPFEPKN</sequence>
<dbReference type="AlphaFoldDB" id="M7SIE2"/>
<keyword evidence="2" id="KW-1185">Reference proteome</keyword>
<gene>
    <name evidence="1" type="ORF">UCREL1_8964</name>
</gene>
<dbReference type="InterPro" id="IPR034660">
    <property type="entry name" value="DinB/YfiT-like"/>
</dbReference>
<dbReference type="Gene3D" id="1.20.120.450">
    <property type="entry name" value="dinb family like domain"/>
    <property type="match status" value="1"/>
</dbReference>
<dbReference type="PANTHER" id="PTHR36922:SF1">
    <property type="entry name" value="DUF1993 DOMAIN-CONTAINING PROTEIN"/>
    <property type="match status" value="1"/>
</dbReference>
<dbReference type="eggNOG" id="ENOG502SRAW">
    <property type="taxonomic scope" value="Eukaryota"/>
</dbReference>
<dbReference type="OMA" id="HAIPNLY"/>
<dbReference type="PANTHER" id="PTHR36922">
    <property type="entry name" value="BLL2446 PROTEIN"/>
    <property type="match status" value="1"/>
</dbReference>
<dbReference type="SUPFAM" id="SSF109854">
    <property type="entry name" value="DinB/YfiT-like putative metalloenzymes"/>
    <property type="match status" value="1"/>
</dbReference>
<dbReference type="Proteomes" id="UP000012174">
    <property type="component" value="Unassembled WGS sequence"/>
</dbReference>
<protein>
    <submittedName>
        <fullName evidence="1">Putative pf09351 family protein</fullName>
    </submittedName>
</protein>
<dbReference type="HOGENOM" id="CLU_090929_1_0_1"/>
<reference evidence="2" key="1">
    <citation type="journal article" date="2013" name="Genome Announc.">
        <title>Draft genome sequence of the grapevine dieback fungus Eutypa lata UCR-EL1.</title>
        <authorList>
            <person name="Blanco-Ulate B."/>
            <person name="Rolshausen P.E."/>
            <person name="Cantu D."/>
        </authorList>
    </citation>
    <scope>NUCLEOTIDE SEQUENCE [LARGE SCALE GENOMIC DNA]</scope>
    <source>
        <strain evidence="2">UCR-EL1</strain>
    </source>
</reference>
<dbReference type="KEGG" id="ela:UCREL1_8964"/>
<evidence type="ECO:0000313" key="1">
    <source>
        <dbReference type="EMBL" id="EMR64058.1"/>
    </source>
</evidence>
<dbReference type="InterPro" id="IPR018531">
    <property type="entry name" value="DUF1993"/>
</dbReference>
<accession>M7SIE2</accession>
<name>M7SIE2_EUTLA</name>
<dbReference type="EMBL" id="KB707125">
    <property type="protein sequence ID" value="EMR64058.1"/>
    <property type="molecule type" value="Genomic_DNA"/>
</dbReference>
<organism evidence="1 2">
    <name type="scientific">Eutypa lata (strain UCR-EL1)</name>
    <name type="common">Grapevine dieback disease fungus</name>
    <name type="synonym">Eutypa armeniacae</name>
    <dbReference type="NCBI Taxonomy" id="1287681"/>
    <lineage>
        <taxon>Eukaryota</taxon>
        <taxon>Fungi</taxon>
        <taxon>Dikarya</taxon>
        <taxon>Ascomycota</taxon>
        <taxon>Pezizomycotina</taxon>
        <taxon>Sordariomycetes</taxon>
        <taxon>Xylariomycetidae</taxon>
        <taxon>Xylariales</taxon>
        <taxon>Diatrypaceae</taxon>
        <taxon>Eutypa</taxon>
    </lineage>
</organism>
<proteinExistence type="predicted"/>
<dbReference type="Pfam" id="PF09351">
    <property type="entry name" value="DUF1993"/>
    <property type="match status" value="1"/>
</dbReference>